<dbReference type="GO" id="GO:0005975">
    <property type="term" value="P:carbohydrate metabolic process"/>
    <property type="evidence" value="ECO:0007669"/>
    <property type="project" value="InterPro"/>
</dbReference>
<dbReference type="Gene3D" id="3.20.20.370">
    <property type="entry name" value="Glycoside hydrolase/deacetylase"/>
    <property type="match status" value="1"/>
</dbReference>
<dbReference type="PROSITE" id="PS51677">
    <property type="entry name" value="NODB"/>
    <property type="match status" value="1"/>
</dbReference>
<comment type="caution">
    <text evidence="4">The sequence shown here is derived from an EMBL/GenBank/DDBJ whole genome shotgun (WGS) entry which is preliminary data.</text>
</comment>
<dbReference type="InterPro" id="IPR011330">
    <property type="entry name" value="Glyco_hydro/deAcase_b/a-brl"/>
</dbReference>
<gene>
    <name evidence="4" type="ORF">GALL_107260</name>
</gene>
<accession>A0A1J5SFC7</accession>
<evidence type="ECO:0000256" key="1">
    <source>
        <dbReference type="ARBA" id="ARBA00004613"/>
    </source>
</evidence>
<dbReference type="GO" id="GO:0016810">
    <property type="term" value="F:hydrolase activity, acting on carbon-nitrogen (but not peptide) bonds"/>
    <property type="evidence" value="ECO:0007669"/>
    <property type="project" value="InterPro"/>
</dbReference>
<organism evidence="4">
    <name type="scientific">mine drainage metagenome</name>
    <dbReference type="NCBI Taxonomy" id="410659"/>
    <lineage>
        <taxon>unclassified sequences</taxon>
        <taxon>metagenomes</taxon>
        <taxon>ecological metagenomes</taxon>
    </lineage>
</organism>
<dbReference type="PANTHER" id="PTHR34216">
    <property type="match status" value="1"/>
</dbReference>
<evidence type="ECO:0000259" key="3">
    <source>
        <dbReference type="PROSITE" id="PS51677"/>
    </source>
</evidence>
<evidence type="ECO:0000256" key="2">
    <source>
        <dbReference type="ARBA" id="ARBA00022729"/>
    </source>
</evidence>
<name>A0A1J5SFC7_9ZZZZ</name>
<reference evidence="4" key="1">
    <citation type="submission" date="2016-10" db="EMBL/GenBank/DDBJ databases">
        <title>Sequence of Gallionella enrichment culture.</title>
        <authorList>
            <person name="Poehlein A."/>
            <person name="Muehling M."/>
            <person name="Daniel R."/>
        </authorList>
    </citation>
    <scope>NUCLEOTIDE SEQUENCE</scope>
</reference>
<dbReference type="Pfam" id="PF01522">
    <property type="entry name" value="Polysacc_deac_1"/>
    <property type="match status" value="2"/>
</dbReference>
<sequence length="327" mass="35434">MAMLAQLLMRALAPAGPRAKLSIFIFHRVLPKPDPHLPWEPDAVQFDWVLGLIAGSFNLLPLGEAVRRLAAGSLPAAAAAITFDDGYADNLSVAAPILKRHGATATFFIATGFLDGGRMWNDDVIEAFRCAPRGIMDLEEFDLGIHEITDPASRVKAYGGVLGRLKYFDHDCRAGVARAIARSCGLGPSPELMLTSAQVLALRAQQMEIGAHTHSHPILELMSDARAENEMRVGRARLESLLGEAIELFAYPNGVLGKDFSVRHGQMARRLGFTAAVSTSAGAASRGADLFQLPRFTPWDRTPLRFALRCSLNLSRPSSEARILPVS</sequence>
<dbReference type="CDD" id="cd10918">
    <property type="entry name" value="CE4_NodB_like_5s_6s"/>
    <property type="match status" value="1"/>
</dbReference>
<comment type="subcellular location">
    <subcellularLocation>
        <location evidence="1">Secreted</location>
    </subcellularLocation>
</comment>
<keyword evidence="2" id="KW-0732">Signal</keyword>
<dbReference type="AlphaFoldDB" id="A0A1J5SFC7"/>
<dbReference type="PANTHER" id="PTHR34216:SF3">
    <property type="entry name" value="POLY-BETA-1,6-N-ACETYL-D-GLUCOSAMINE N-DEACETYLASE"/>
    <property type="match status" value="1"/>
</dbReference>
<dbReference type="SUPFAM" id="SSF88713">
    <property type="entry name" value="Glycoside hydrolase/deacetylase"/>
    <property type="match status" value="1"/>
</dbReference>
<feature type="domain" description="NodB homology" evidence="3">
    <location>
        <begin position="77"/>
        <end position="327"/>
    </location>
</feature>
<dbReference type="EMBL" id="MLJW01000039">
    <property type="protein sequence ID" value="OIR07137.1"/>
    <property type="molecule type" value="Genomic_DNA"/>
</dbReference>
<dbReference type="GO" id="GO:0005576">
    <property type="term" value="C:extracellular region"/>
    <property type="evidence" value="ECO:0007669"/>
    <property type="project" value="UniProtKB-SubCell"/>
</dbReference>
<evidence type="ECO:0000313" key="4">
    <source>
        <dbReference type="EMBL" id="OIR07137.1"/>
    </source>
</evidence>
<dbReference type="InterPro" id="IPR002509">
    <property type="entry name" value="NODB_dom"/>
</dbReference>
<proteinExistence type="predicted"/>
<protein>
    <submittedName>
        <fullName evidence="4">Polysaccharide deacetylase</fullName>
    </submittedName>
</protein>
<dbReference type="InterPro" id="IPR051398">
    <property type="entry name" value="Polysacch_Deacetylase"/>
</dbReference>